<evidence type="ECO:0000259" key="7">
    <source>
        <dbReference type="Pfam" id="PF07393"/>
    </source>
</evidence>
<feature type="domain" description="Exocyst complex component Sec10-like alpha-helical bundle" evidence="7">
    <location>
        <begin position="158"/>
        <end position="687"/>
    </location>
</feature>
<dbReference type="InterPro" id="IPR011078">
    <property type="entry name" value="PyrdxlP_homeostasis"/>
</dbReference>
<dbReference type="InterPro" id="IPR048625">
    <property type="entry name" value="Sec10_N"/>
</dbReference>
<dbReference type="Pfam" id="PF07393">
    <property type="entry name" value="Sec10_HB"/>
    <property type="match status" value="1"/>
</dbReference>
<dbReference type="OMA" id="RYLECES"/>
<keyword evidence="10" id="KW-1185">Reference proteome</keyword>
<name>A0A9Q0ME19_BLOTA</name>
<dbReference type="GO" id="GO:0000145">
    <property type="term" value="C:exocyst"/>
    <property type="evidence" value="ECO:0007669"/>
    <property type="project" value="TreeGrafter"/>
</dbReference>
<organism evidence="9 10">
    <name type="scientific">Blomia tropicalis</name>
    <name type="common">Mite</name>
    <dbReference type="NCBI Taxonomy" id="40697"/>
    <lineage>
        <taxon>Eukaryota</taxon>
        <taxon>Metazoa</taxon>
        <taxon>Ecdysozoa</taxon>
        <taxon>Arthropoda</taxon>
        <taxon>Chelicerata</taxon>
        <taxon>Arachnida</taxon>
        <taxon>Acari</taxon>
        <taxon>Acariformes</taxon>
        <taxon>Sarcoptiformes</taxon>
        <taxon>Astigmata</taxon>
        <taxon>Glycyphagoidea</taxon>
        <taxon>Echimyopodidae</taxon>
        <taxon>Blomia</taxon>
    </lineage>
</organism>
<keyword evidence="2" id="KW-0813">Transport</keyword>
<feature type="modified residue" description="N6-(pyridoxal phosphate)lysine" evidence="6">
    <location>
        <position position="696"/>
    </location>
</feature>
<evidence type="ECO:0000259" key="8">
    <source>
        <dbReference type="Pfam" id="PF20667"/>
    </source>
</evidence>
<sequence length="905" mass="103781">MDPFDGEEFIERLAWRATNGKFDDEQFDPRILHEAFENGINDLKSIYDTNQKKCERLEMICREEEKKHWIKVAELQQKCKDSLTSFEKLDKRLDNVADKVVYLGEQLEGVNTPRTRAVEAQRLMQEFARYLNEYDEDDLMNPFGDEFEEDIGKLFDDADIIQKLYLISQELPNGNKFDHAKELISKRYDSIEKQLIEEFSSAHKNDDRVRMRRISAILSHFKGYSQCVDVFIEQSQMGIFLGENIFNEIISLCVKNDKTIKEVFINPEQVMSKFVLNIFHGKIQEYISTRLDENRTEEFLVELYNMFSKTNRLIDHLSKLKFLGCDHNFLNKISRNIFSRYLDMYITNETAFLKDKCSAILSNYYESKNHQKRVAPSGTIQELIQSKIRNNITGMGNLSNSMSSSGNHNEQPGETFLSEEIAISILQETKISLQRCSLLSKPSEMATNALTLYEIELQHLCIEHIDYAIELGLQAIPPADPKTRPEIFFFDTVRQCNEICHLIEKQFTNSVLPLISPTTKYAECLKKKRDVMSQMESKLNSGLEKSVASIIGWIKCILQLEQKKSDFKPDSDDTIPTSTTACLNVVKFINYNRSSIVASLDGKNEEAVLLDLGVKIQRTIFDHFQQFQFNLVGGMVVICDVKEYRNCIDKFKSPLLNDLFNILHGLCNLLIVAPENLRQVSTGDQLKKPYLVAASKIQPKEYIIKAYECGQRHFGENYIQELQQKAIEPEIIAKCPDIQWHLIGHLQSNKINKLLSSPNLKVIESIDSIKLAEALNSAIGRNENIIGKINVFVQVNTSNEEAKSGINPEQTSELVRFIIDKCDRLNFVGLMTIGAYGYDVSLGPNPDYVRLLQVRDSVCHQLNLPKLQVDLSMGMSCDYEHAIKLGSTVVRVGTAIFGERKYNKN</sequence>
<dbReference type="GO" id="GO:0006893">
    <property type="term" value="P:Golgi to plasma membrane transport"/>
    <property type="evidence" value="ECO:0007669"/>
    <property type="project" value="TreeGrafter"/>
</dbReference>
<feature type="domain" description="Exocyst complex component Sec10 N-terminal" evidence="8">
    <location>
        <begin position="30"/>
        <end position="136"/>
    </location>
</feature>
<dbReference type="PANTHER" id="PTHR12100:SF0">
    <property type="entry name" value="EXOCYST COMPLEX COMPONENT 5"/>
    <property type="match status" value="1"/>
</dbReference>
<keyword evidence="3" id="KW-0268">Exocytosis</keyword>
<evidence type="ECO:0000313" key="9">
    <source>
        <dbReference type="EMBL" id="KAJ6223897.1"/>
    </source>
</evidence>
<dbReference type="AlphaFoldDB" id="A0A9Q0ME19"/>
<dbReference type="CDD" id="cd06822">
    <property type="entry name" value="PLPDE_III_YBL036c_euk"/>
    <property type="match status" value="1"/>
</dbReference>
<dbReference type="EMBL" id="JAPWDV010000001">
    <property type="protein sequence ID" value="KAJ6223897.1"/>
    <property type="molecule type" value="Genomic_DNA"/>
</dbReference>
<dbReference type="Gene3D" id="3.20.20.10">
    <property type="entry name" value="Alanine racemase"/>
    <property type="match status" value="1"/>
</dbReference>
<dbReference type="GO" id="GO:0030170">
    <property type="term" value="F:pyridoxal phosphate binding"/>
    <property type="evidence" value="ECO:0007669"/>
    <property type="project" value="UniProtKB-UniRule"/>
</dbReference>
<dbReference type="Proteomes" id="UP001142055">
    <property type="component" value="Chromosome 1"/>
</dbReference>
<comment type="similarity">
    <text evidence="6">Belongs to the pyridoxal phosphate-binding protein YggS/PROSC family.</text>
</comment>
<evidence type="ECO:0000256" key="2">
    <source>
        <dbReference type="ARBA" id="ARBA00022448"/>
    </source>
</evidence>
<dbReference type="HAMAP" id="MF_02087">
    <property type="entry name" value="PLP_homeostasis"/>
    <property type="match status" value="1"/>
</dbReference>
<evidence type="ECO:0000256" key="6">
    <source>
        <dbReference type="HAMAP-Rule" id="MF_03225"/>
    </source>
</evidence>
<evidence type="ECO:0000256" key="5">
    <source>
        <dbReference type="ARBA" id="ARBA00023054"/>
    </source>
</evidence>
<accession>A0A9Q0ME19</accession>
<dbReference type="InterPro" id="IPR029066">
    <property type="entry name" value="PLP-binding_barrel"/>
</dbReference>
<keyword evidence="4 6" id="KW-0663">Pyridoxal phosphate</keyword>
<evidence type="ECO:0000256" key="3">
    <source>
        <dbReference type="ARBA" id="ARBA00022483"/>
    </source>
</evidence>
<evidence type="ECO:0000313" key="10">
    <source>
        <dbReference type="Proteomes" id="UP001142055"/>
    </source>
</evidence>
<comment type="function">
    <text evidence="6">Pyridoxal 5'-phosphate (PLP)-binding protein, which may be involved in intracellular homeostatic regulation of pyridoxal 5'-phosphate (PLP), the active form of vitamin B6.</text>
</comment>
<reference evidence="9" key="1">
    <citation type="submission" date="2022-12" db="EMBL/GenBank/DDBJ databases">
        <title>Genome assemblies of Blomia tropicalis.</title>
        <authorList>
            <person name="Cui Y."/>
        </authorList>
    </citation>
    <scope>NUCLEOTIDE SEQUENCE</scope>
    <source>
        <tissue evidence="9">Adult mites</tissue>
    </source>
</reference>
<dbReference type="InterPro" id="IPR048627">
    <property type="entry name" value="Sec10_HB"/>
</dbReference>
<proteinExistence type="inferred from homology"/>
<comment type="caution">
    <text evidence="9">The sequence shown here is derived from an EMBL/GenBank/DDBJ whole genome shotgun (WGS) entry which is preliminary data.</text>
</comment>
<dbReference type="GO" id="GO:0006887">
    <property type="term" value="P:exocytosis"/>
    <property type="evidence" value="ECO:0007669"/>
    <property type="project" value="UniProtKB-KW"/>
</dbReference>
<dbReference type="InterPro" id="IPR009976">
    <property type="entry name" value="Sec10-like"/>
</dbReference>
<dbReference type="NCBIfam" id="TIGR00044">
    <property type="entry name" value="YggS family pyridoxal phosphate-dependent enzyme"/>
    <property type="match status" value="1"/>
</dbReference>
<evidence type="ECO:0000256" key="1">
    <source>
        <dbReference type="ARBA" id="ARBA00006572"/>
    </source>
</evidence>
<dbReference type="PANTHER" id="PTHR12100">
    <property type="entry name" value="SEC10"/>
    <property type="match status" value="1"/>
</dbReference>
<dbReference type="FunFam" id="3.20.20.10:FF:000007">
    <property type="entry name" value="Pyridoxal phosphate homeostasis protein"/>
    <property type="match status" value="1"/>
</dbReference>
<protein>
    <recommendedName>
        <fullName evidence="6">Pyridoxal phosphate homeostasis protein</fullName>
        <shortName evidence="6">PLP homeostasis protein</shortName>
    </recommendedName>
</protein>
<comment type="similarity">
    <text evidence="1">Belongs to the SEC10 family.</text>
</comment>
<gene>
    <name evidence="9" type="ORF">RDWZM_002442</name>
</gene>
<dbReference type="SUPFAM" id="SSF51419">
    <property type="entry name" value="PLP-binding barrel"/>
    <property type="match status" value="1"/>
</dbReference>
<evidence type="ECO:0000256" key="4">
    <source>
        <dbReference type="ARBA" id="ARBA00022898"/>
    </source>
</evidence>
<keyword evidence="5" id="KW-0175">Coiled coil</keyword>
<dbReference type="Pfam" id="PF20667">
    <property type="entry name" value="Sec10_N"/>
    <property type="match status" value="1"/>
</dbReference>